<name>A0A0K9YYL9_9BACL</name>
<evidence type="ECO:0000313" key="3">
    <source>
        <dbReference type="Proteomes" id="UP000036834"/>
    </source>
</evidence>
<proteinExistence type="predicted"/>
<evidence type="ECO:0000313" key="2">
    <source>
        <dbReference type="EMBL" id="KNB73789.1"/>
    </source>
</evidence>
<evidence type="ECO:0000313" key="4">
    <source>
        <dbReference type="Proteomes" id="UP000319578"/>
    </source>
</evidence>
<gene>
    <name evidence="2" type="ORF">ADS79_07595</name>
    <name evidence="1" type="ORF">BRE01_48520</name>
</gene>
<keyword evidence="4" id="KW-1185">Reference proteome</keyword>
<dbReference type="Proteomes" id="UP000036834">
    <property type="component" value="Unassembled WGS sequence"/>
</dbReference>
<reference evidence="3" key="1">
    <citation type="submission" date="2015-07" db="EMBL/GenBank/DDBJ databases">
        <title>Genome sequencing project for genomic taxonomy and phylogenomics of Bacillus-like bacteria.</title>
        <authorList>
            <person name="Liu B."/>
            <person name="Wang J."/>
            <person name="Zhu Y."/>
            <person name="Liu G."/>
            <person name="Chen Q."/>
            <person name="Chen Z."/>
            <person name="Lan J."/>
            <person name="Che J."/>
            <person name="Ge C."/>
            <person name="Shi H."/>
            <person name="Pan Z."/>
            <person name="Liu X."/>
        </authorList>
    </citation>
    <scope>NUCLEOTIDE SEQUENCE [LARGE SCALE GENOMIC DNA]</scope>
    <source>
        <strain evidence="3">DSM 9887</strain>
    </source>
</reference>
<organism evidence="2 3">
    <name type="scientific">Brevibacillus reuszeri</name>
    <dbReference type="NCBI Taxonomy" id="54915"/>
    <lineage>
        <taxon>Bacteria</taxon>
        <taxon>Bacillati</taxon>
        <taxon>Bacillota</taxon>
        <taxon>Bacilli</taxon>
        <taxon>Bacillales</taxon>
        <taxon>Paenibacillaceae</taxon>
        <taxon>Brevibacillus</taxon>
    </lineage>
</organism>
<dbReference type="RefSeq" id="WP_049737798.1">
    <property type="nucleotide sequence ID" value="NZ_BJON01000019.1"/>
</dbReference>
<dbReference type="EMBL" id="BJON01000019">
    <property type="protein sequence ID" value="GED71150.1"/>
    <property type="molecule type" value="Genomic_DNA"/>
</dbReference>
<sequence>MKWGKYTYWAYSTLNNDDKLIVVAFDSDGIEVQRWEKSGYRYAKDIEVDEQNQKITFIMRQSNYGNEVDGFYPVSFNWDELRIH</sequence>
<evidence type="ECO:0000313" key="1">
    <source>
        <dbReference type="EMBL" id="GED71150.1"/>
    </source>
</evidence>
<dbReference type="EMBL" id="LGIQ01000005">
    <property type="protein sequence ID" value="KNB73789.1"/>
    <property type="molecule type" value="Genomic_DNA"/>
</dbReference>
<reference evidence="2" key="2">
    <citation type="submission" date="2015-07" db="EMBL/GenBank/DDBJ databases">
        <title>MeaNS - Measles Nucleotide Surveillance Program.</title>
        <authorList>
            <person name="Tran T."/>
            <person name="Druce J."/>
        </authorList>
    </citation>
    <scope>NUCLEOTIDE SEQUENCE</scope>
    <source>
        <strain evidence="2">DSM 9887</strain>
    </source>
</reference>
<reference evidence="1 4" key="3">
    <citation type="submission" date="2019-06" db="EMBL/GenBank/DDBJ databases">
        <title>Whole genome shotgun sequence of Brevibacillus reuszeri NBRC 15719.</title>
        <authorList>
            <person name="Hosoyama A."/>
            <person name="Uohara A."/>
            <person name="Ohji S."/>
            <person name="Ichikawa N."/>
        </authorList>
    </citation>
    <scope>NUCLEOTIDE SEQUENCE [LARGE SCALE GENOMIC DNA]</scope>
    <source>
        <strain evidence="1 4">NBRC 15719</strain>
    </source>
</reference>
<comment type="caution">
    <text evidence="2">The sequence shown here is derived from an EMBL/GenBank/DDBJ whole genome shotgun (WGS) entry which is preliminary data.</text>
</comment>
<dbReference type="OrthoDB" id="785875at2"/>
<dbReference type="AlphaFoldDB" id="A0A0K9YYL9"/>
<dbReference type="Proteomes" id="UP000319578">
    <property type="component" value="Unassembled WGS sequence"/>
</dbReference>
<accession>A0A0K9YYL9</accession>
<dbReference type="PATRIC" id="fig|54915.3.peg.6953"/>
<protein>
    <submittedName>
        <fullName evidence="2">Uncharacterized protein</fullName>
    </submittedName>
</protein>